<evidence type="ECO:0000313" key="6">
    <source>
        <dbReference type="EMBL" id="KAK5090552.1"/>
    </source>
</evidence>
<dbReference type="InterPro" id="IPR002675">
    <property type="entry name" value="Ribosomal_eL38"/>
</dbReference>
<gene>
    <name evidence="6" type="primary">RPL38</name>
    <name evidence="6" type="ORF">LTR05_000726</name>
</gene>
<dbReference type="PANTHER" id="PTHR10965:SF0">
    <property type="entry name" value="LARGE RIBOSOMAL SUBUNIT PROTEIN EL38"/>
    <property type="match status" value="1"/>
</dbReference>
<sequence length="85" mass="9731">MPREVTDIKQFLEIARRKDATSARIKKSSKPGQNAIKFKIRAHKNLYTLILDDAKSDRADKLKQSLPPSLKVEEVGKKNKKTKKN</sequence>
<evidence type="ECO:0000313" key="7">
    <source>
        <dbReference type="Proteomes" id="UP001309876"/>
    </source>
</evidence>
<dbReference type="GO" id="GO:0022625">
    <property type="term" value="C:cytosolic large ribosomal subunit"/>
    <property type="evidence" value="ECO:0007669"/>
    <property type="project" value="TreeGrafter"/>
</dbReference>
<dbReference type="EMBL" id="JAVRRJ010000001">
    <property type="protein sequence ID" value="KAK5090552.1"/>
    <property type="molecule type" value="Genomic_DNA"/>
</dbReference>
<dbReference type="PANTHER" id="PTHR10965">
    <property type="entry name" value="60S RIBOSOMAL PROTEIN L38"/>
    <property type="match status" value="1"/>
</dbReference>
<evidence type="ECO:0000256" key="3">
    <source>
        <dbReference type="ARBA" id="ARBA00023274"/>
    </source>
</evidence>
<reference evidence="6 7" key="1">
    <citation type="submission" date="2023-08" db="EMBL/GenBank/DDBJ databases">
        <title>Black Yeasts Isolated from many extreme environments.</title>
        <authorList>
            <person name="Coleine C."/>
            <person name="Stajich J.E."/>
            <person name="Selbmann L."/>
        </authorList>
    </citation>
    <scope>NUCLEOTIDE SEQUENCE [LARGE SCALE GENOMIC DNA]</scope>
    <source>
        <strain evidence="6 7">CCFEE 5910</strain>
    </source>
</reference>
<evidence type="ECO:0000256" key="1">
    <source>
        <dbReference type="ARBA" id="ARBA00007803"/>
    </source>
</evidence>
<dbReference type="Gene3D" id="3.30.720.90">
    <property type="match status" value="1"/>
</dbReference>
<keyword evidence="7" id="KW-1185">Reference proteome</keyword>
<dbReference type="RefSeq" id="XP_064750725.1">
    <property type="nucleotide sequence ID" value="XM_064902836.1"/>
</dbReference>
<dbReference type="InterPro" id="IPR038464">
    <property type="entry name" value="Ribosomal_eL38_sf"/>
</dbReference>
<organism evidence="6 7">
    <name type="scientific">Lithohypha guttulata</name>
    <dbReference type="NCBI Taxonomy" id="1690604"/>
    <lineage>
        <taxon>Eukaryota</taxon>
        <taxon>Fungi</taxon>
        <taxon>Dikarya</taxon>
        <taxon>Ascomycota</taxon>
        <taxon>Pezizomycotina</taxon>
        <taxon>Eurotiomycetes</taxon>
        <taxon>Chaetothyriomycetidae</taxon>
        <taxon>Chaetothyriales</taxon>
        <taxon>Trichomeriaceae</taxon>
        <taxon>Lithohypha</taxon>
    </lineage>
</organism>
<dbReference type="GO" id="GO:0022618">
    <property type="term" value="P:protein-RNA complex assembly"/>
    <property type="evidence" value="ECO:0007669"/>
    <property type="project" value="TreeGrafter"/>
</dbReference>
<dbReference type="Proteomes" id="UP001309876">
    <property type="component" value="Unassembled WGS sequence"/>
</dbReference>
<keyword evidence="3 4" id="KW-0687">Ribonucleoprotein</keyword>
<evidence type="ECO:0000256" key="4">
    <source>
        <dbReference type="RuleBase" id="RU003445"/>
    </source>
</evidence>
<keyword evidence="2 4" id="KW-0689">Ribosomal protein</keyword>
<comment type="similarity">
    <text evidence="1 4">Belongs to the eukaryotic ribosomal protein eL38 family.</text>
</comment>
<protein>
    <submittedName>
        <fullName evidence="6">60S ribosomal protein L38</fullName>
    </submittedName>
</protein>
<dbReference type="Pfam" id="PF01781">
    <property type="entry name" value="Ribosomal_L38e"/>
    <property type="match status" value="1"/>
</dbReference>
<proteinExistence type="inferred from homology"/>
<comment type="caution">
    <text evidence="6">The sequence shown here is derived from an EMBL/GenBank/DDBJ whole genome shotgun (WGS) entry which is preliminary data.</text>
</comment>
<evidence type="ECO:0000256" key="5">
    <source>
        <dbReference type="SAM" id="MobiDB-lite"/>
    </source>
</evidence>
<feature type="region of interest" description="Disordered" evidence="5">
    <location>
        <begin position="60"/>
        <end position="85"/>
    </location>
</feature>
<accession>A0AAN7Y9Q3</accession>
<dbReference type="FunFam" id="3.30.720.90:FF:000001">
    <property type="entry name" value="60S ribosomal protein L38"/>
    <property type="match status" value="1"/>
</dbReference>
<dbReference type="GO" id="GO:0003735">
    <property type="term" value="F:structural constituent of ribosome"/>
    <property type="evidence" value="ECO:0007669"/>
    <property type="project" value="InterPro"/>
</dbReference>
<evidence type="ECO:0000256" key="2">
    <source>
        <dbReference type="ARBA" id="ARBA00022980"/>
    </source>
</evidence>
<name>A0AAN7Y9Q3_9EURO</name>
<dbReference type="GeneID" id="90028184"/>
<dbReference type="GO" id="GO:0006412">
    <property type="term" value="P:translation"/>
    <property type="evidence" value="ECO:0007669"/>
    <property type="project" value="InterPro"/>
</dbReference>
<dbReference type="AlphaFoldDB" id="A0AAN7Y9Q3"/>